<evidence type="ECO:0000256" key="4">
    <source>
        <dbReference type="ARBA" id="ARBA00035252"/>
    </source>
</evidence>
<accession>A0A6G9IAZ8</accession>
<evidence type="ECO:0000313" key="11">
    <source>
        <dbReference type="Proteomes" id="UP000501168"/>
    </source>
</evidence>
<comment type="catalytic activity">
    <reaction evidence="6 7">
        <text>streptomycin + ATP = 3''-O-adenylylstreptomycin + diphosphate</text>
        <dbReference type="Rhea" id="RHEA:20245"/>
        <dbReference type="ChEBI" id="CHEBI:30616"/>
        <dbReference type="ChEBI" id="CHEBI:33019"/>
        <dbReference type="ChEBI" id="CHEBI:58007"/>
        <dbReference type="ChEBI" id="CHEBI:58605"/>
        <dbReference type="EC" id="2.7.7.47"/>
    </reaction>
</comment>
<keyword evidence="7" id="KW-0067">ATP-binding</keyword>
<organism evidence="10 11">
    <name type="scientific">Zophobihabitans entericus</name>
    <dbReference type="NCBI Taxonomy" id="1635327"/>
    <lineage>
        <taxon>Bacteria</taxon>
        <taxon>Pseudomonadati</taxon>
        <taxon>Pseudomonadota</taxon>
        <taxon>Gammaproteobacteria</taxon>
        <taxon>Orbales</taxon>
        <taxon>Orbaceae</taxon>
        <taxon>Zophobihabitans</taxon>
    </lineage>
</organism>
<reference evidence="10 11" key="1">
    <citation type="submission" date="2020-03" db="EMBL/GenBank/DDBJ databases">
        <title>Complete genome sequence of Orbus sp. IPMB12 (BCRC 80908).</title>
        <authorList>
            <person name="Lo W.-S."/>
            <person name="Chang T.-H."/>
            <person name="Kuo C.-H."/>
        </authorList>
    </citation>
    <scope>NUCLEOTIDE SEQUENCE [LARGE SCALE GENOMIC DNA]</scope>
    <source>
        <strain evidence="10 11">IPMB12</strain>
    </source>
</reference>
<evidence type="ECO:0000256" key="1">
    <source>
        <dbReference type="ARBA" id="ARBA00022679"/>
    </source>
</evidence>
<dbReference type="RefSeq" id="WP_166916179.1">
    <property type="nucleotide sequence ID" value="NZ_CP050253.1"/>
</dbReference>
<name>A0A6G9IAZ8_9GAMM</name>
<dbReference type="InterPro" id="IPR043519">
    <property type="entry name" value="NT_sf"/>
</dbReference>
<dbReference type="GO" id="GO:0009012">
    <property type="term" value="F:aminoglycoside 3''-adenylyltransferase activity"/>
    <property type="evidence" value="ECO:0007669"/>
    <property type="project" value="UniProtKB-EC"/>
</dbReference>
<dbReference type="NCBIfam" id="NF010309">
    <property type="entry name" value="PRK13746.1"/>
    <property type="match status" value="1"/>
</dbReference>
<sequence length="253" mass="28606">MVIIPLEVNKTLLCIEQRLMTSLVAVYLHGSAVTGGLRPRSDIDLLVVINQPMTPQIRRDLVSDLMEISGHYPLDSAGRRPLEVIIFLSSALNPLIYPARCEFIYGEWLRSDYKAGKIPEPLCDPELTLVLAQARQNALPLIGPNIAHLLPMIPVKDIHQATRDMLPALIKSFAGDERNVLLTLTRMWYTMVTEKFASKDKAADWAIRRLSVEHANLLADVRNSYLRPDTEEWLHRKQELQATLALLINNITI</sequence>
<dbReference type="GO" id="GO:0005524">
    <property type="term" value="F:ATP binding"/>
    <property type="evidence" value="ECO:0007669"/>
    <property type="project" value="UniProtKB-KW"/>
</dbReference>
<comment type="catalytic activity">
    <reaction evidence="5 7">
        <text>spectinomycin + ATP = 9-O-adenylylspectinomycin + diphosphate</text>
        <dbReference type="Rhea" id="RHEA:63228"/>
        <dbReference type="ChEBI" id="CHEBI:30616"/>
        <dbReference type="ChEBI" id="CHEBI:33019"/>
        <dbReference type="ChEBI" id="CHEBI:146260"/>
        <dbReference type="ChEBI" id="CHEBI:146261"/>
    </reaction>
</comment>
<evidence type="ECO:0000256" key="6">
    <source>
        <dbReference type="ARBA" id="ARBA00048566"/>
    </source>
</evidence>
<dbReference type="PIRSF" id="PIRSF000819">
    <property type="entry name" value="Streptomycin_3-adenylyltransf"/>
    <property type="match status" value="1"/>
</dbReference>
<keyword evidence="2 7" id="KW-0046">Antibiotic resistance</keyword>
<feature type="domain" description="Polymerase beta nucleotidyltransferase" evidence="9">
    <location>
        <begin position="22"/>
        <end position="74"/>
    </location>
</feature>
<proteinExistence type="predicted"/>
<keyword evidence="11" id="KW-1185">Reference proteome</keyword>
<dbReference type="InterPro" id="IPR025184">
    <property type="entry name" value="AadA_C"/>
</dbReference>
<evidence type="ECO:0000259" key="8">
    <source>
        <dbReference type="Pfam" id="PF13427"/>
    </source>
</evidence>
<evidence type="ECO:0000313" key="10">
    <source>
        <dbReference type="EMBL" id="QIQ21401.1"/>
    </source>
</evidence>
<gene>
    <name evidence="10" type="ORF">IPMB12_06690</name>
</gene>
<dbReference type="Pfam" id="PF13427">
    <property type="entry name" value="AadA_C"/>
    <property type="match status" value="1"/>
</dbReference>
<dbReference type="KEGG" id="orb:IPMB12_06690"/>
<dbReference type="InParanoid" id="A0A6G9IAZ8"/>
<evidence type="ECO:0000256" key="3">
    <source>
        <dbReference type="ARBA" id="ARBA00035126"/>
    </source>
</evidence>
<keyword evidence="7" id="KW-0548">Nucleotidyltransferase</keyword>
<evidence type="ECO:0000256" key="2">
    <source>
        <dbReference type="ARBA" id="ARBA00023251"/>
    </source>
</evidence>
<dbReference type="InterPro" id="IPR041633">
    <property type="entry name" value="Polbeta"/>
</dbReference>
<feature type="domain" description="Adenylyltransferase AadA C-terminal" evidence="8">
    <location>
        <begin position="149"/>
        <end position="246"/>
    </location>
</feature>
<evidence type="ECO:0000256" key="7">
    <source>
        <dbReference type="PIRNR" id="PIRNR000819"/>
    </source>
</evidence>
<dbReference type="GO" id="GO:0070566">
    <property type="term" value="F:adenylyltransferase activity"/>
    <property type="evidence" value="ECO:0007669"/>
    <property type="project" value="InterPro"/>
</dbReference>
<evidence type="ECO:0000259" key="9">
    <source>
        <dbReference type="Pfam" id="PF18765"/>
    </source>
</evidence>
<dbReference type="AlphaFoldDB" id="A0A6G9IAZ8"/>
<protein>
    <recommendedName>
        <fullName evidence="4 7">Aminoglycoside (3'') (9) adenylyltransferase</fullName>
        <ecNumber evidence="3 7">2.7.7.47</ecNumber>
    </recommendedName>
</protein>
<dbReference type="EC" id="2.7.7.47" evidence="3 7"/>
<dbReference type="Gene3D" id="3.30.460.10">
    <property type="entry name" value="Beta Polymerase, domain 2"/>
    <property type="match status" value="1"/>
</dbReference>
<dbReference type="GO" id="GO:0046677">
    <property type="term" value="P:response to antibiotic"/>
    <property type="evidence" value="ECO:0007669"/>
    <property type="project" value="UniProtKB-KW"/>
</dbReference>
<keyword evidence="7" id="KW-0547">Nucleotide-binding</keyword>
<dbReference type="SUPFAM" id="SSF81301">
    <property type="entry name" value="Nucleotidyltransferase"/>
    <property type="match status" value="1"/>
</dbReference>
<dbReference type="InterPro" id="IPR024172">
    <property type="entry name" value="AadA/Aad9"/>
</dbReference>
<dbReference type="CDD" id="cd05403">
    <property type="entry name" value="NT_KNTase_like"/>
    <property type="match status" value="1"/>
</dbReference>
<dbReference type="Proteomes" id="UP000501168">
    <property type="component" value="Chromosome"/>
</dbReference>
<evidence type="ECO:0000256" key="5">
    <source>
        <dbReference type="ARBA" id="ARBA00047831"/>
    </source>
</evidence>
<dbReference type="Pfam" id="PF18765">
    <property type="entry name" value="Polbeta"/>
    <property type="match status" value="1"/>
</dbReference>
<keyword evidence="1 7" id="KW-0808">Transferase</keyword>
<dbReference type="EMBL" id="CP050253">
    <property type="protein sequence ID" value="QIQ21401.1"/>
    <property type="molecule type" value="Genomic_DNA"/>
</dbReference>